<evidence type="ECO:0000256" key="4">
    <source>
        <dbReference type="ARBA" id="ARBA00022729"/>
    </source>
</evidence>
<accession>A0A640S923</accession>
<proteinExistence type="predicted"/>
<sequence length="76" mass="7204">MRRTAAVVLGTAALLGVLAGPADADGGARGVAAGSPGIVSGNVIQVPVHVPINLCGASVDIIALLNAASGNTCLST</sequence>
<evidence type="ECO:0000256" key="8">
    <source>
        <dbReference type="SAM" id="SignalP"/>
    </source>
</evidence>
<organism evidence="10 12">
    <name type="scientific">Streptomyces caniferus</name>
    <dbReference type="NCBI Taxonomy" id="285557"/>
    <lineage>
        <taxon>Bacteria</taxon>
        <taxon>Bacillati</taxon>
        <taxon>Actinomycetota</taxon>
        <taxon>Actinomycetes</taxon>
        <taxon>Kitasatosporales</taxon>
        <taxon>Streptomycetaceae</taxon>
        <taxon>Streptomyces</taxon>
    </lineage>
</organism>
<evidence type="ECO:0000256" key="1">
    <source>
        <dbReference type="ARBA" id="ARBA00004191"/>
    </source>
</evidence>
<feature type="domain" description="Chaplin" evidence="9">
    <location>
        <begin position="35"/>
        <end position="75"/>
    </location>
</feature>
<keyword evidence="5" id="KW-0130">Cell adhesion</keyword>
<dbReference type="AlphaFoldDB" id="A0A640S923"/>
<reference evidence="10 12" key="1">
    <citation type="submission" date="2019-12" db="EMBL/GenBank/DDBJ databases">
        <title>Whole genome shotgun sequence of Streptomyces caniferus NBRC 15389.</title>
        <authorList>
            <person name="Ichikawa N."/>
            <person name="Kimura A."/>
            <person name="Kitahashi Y."/>
            <person name="Komaki H."/>
            <person name="Tamura T."/>
        </authorList>
    </citation>
    <scope>NUCLEOTIDE SEQUENCE [LARGE SCALE GENOMIC DNA]</scope>
    <source>
        <strain evidence="10 12">NBRC 15389</strain>
    </source>
</reference>
<dbReference type="EMBL" id="CP108473">
    <property type="protein sequence ID" value="WUS27681.1"/>
    <property type="molecule type" value="Genomic_DNA"/>
</dbReference>
<feature type="chain" id="PRO_5024800800" evidence="8">
    <location>
        <begin position="25"/>
        <end position="76"/>
    </location>
</feature>
<evidence type="ECO:0000313" key="13">
    <source>
        <dbReference type="Proteomes" id="UP001432292"/>
    </source>
</evidence>
<dbReference type="GeneID" id="96633102"/>
<dbReference type="RefSeq" id="WP_159476670.1">
    <property type="nucleotide sequence ID" value="NZ_BAAATH010000005.1"/>
</dbReference>
<protein>
    <submittedName>
        <fullName evidence="11">Chaplin</fullName>
    </submittedName>
</protein>
<evidence type="ECO:0000313" key="10">
    <source>
        <dbReference type="EMBL" id="GFE07304.1"/>
    </source>
</evidence>
<dbReference type="GO" id="GO:0007155">
    <property type="term" value="P:cell adhesion"/>
    <property type="evidence" value="ECO:0007669"/>
    <property type="project" value="UniProtKB-KW"/>
</dbReference>
<reference evidence="11" key="2">
    <citation type="submission" date="2022-10" db="EMBL/GenBank/DDBJ databases">
        <title>The complete genomes of actinobacterial strains from the NBC collection.</title>
        <authorList>
            <person name="Joergensen T.S."/>
            <person name="Alvarez Arevalo M."/>
            <person name="Sterndorff E.B."/>
            <person name="Faurdal D."/>
            <person name="Vuksanovic O."/>
            <person name="Mourched A.-S."/>
            <person name="Charusanti P."/>
            <person name="Shaw S."/>
            <person name="Blin K."/>
            <person name="Weber T."/>
        </authorList>
    </citation>
    <scope>NUCLEOTIDE SEQUENCE</scope>
    <source>
        <strain evidence="11">NBC_01256</strain>
    </source>
</reference>
<evidence type="ECO:0000256" key="6">
    <source>
        <dbReference type="ARBA" id="ARBA00023087"/>
    </source>
</evidence>
<dbReference type="InterPro" id="IPR005528">
    <property type="entry name" value="ChpA-H"/>
</dbReference>
<feature type="signal peptide" evidence="8">
    <location>
        <begin position="1"/>
        <end position="24"/>
    </location>
</feature>
<keyword evidence="6 7" id="KW-0034">Amyloid</keyword>
<keyword evidence="4 8" id="KW-0732">Signal</keyword>
<gene>
    <name evidence="11" type="ORF">OG727_38395</name>
    <name evidence="10" type="ORF">Scani_35720</name>
</gene>
<dbReference type="PROSITE" id="PS51884">
    <property type="entry name" value="CHAPLIN"/>
    <property type="match status" value="1"/>
</dbReference>
<evidence type="ECO:0000256" key="3">
    <source>
        <dbReference type="ARBA" id="ARBA00022525"/>
    </source>
</evidence>
<evidence type="ECO:0000256" key="5">
    <source>
        <dbReference type="ARBA" id="ARBA00022889"/>
    </source>
</evidence>
<evidence type="ECO:0000256" key="7">
    <source>
        <dbReference type="PROSITE-ProRule" id="PRU01232"/>
    </source>
</evidence>
<dbReference type="Pfam" id="PF03777">
    <property type="entry name" value="ChpA-C"/>
    <property type="match status" value="1"/>
</dbReference>
<dbReference type="EMBL" id="BLIN01000005">
    <property type="protein sequence ID" value="GFE07304.1"/>
    <property type="molecule type" value="Genomic_DNA"/>
</dbReference>
<keyword evidence="2" id="KW-0134">Cell wall</keyword>
<keyword evidence="3" id="KW-0964">Secreted</keyword>
<dbReference type="OrthoDB" id="3544424at2"/>
<comment type="subcellular location">
    <subcellularLocation>
        <location evidence="1">Secreted</location>
        <location evidence="1">Cell wall</location>
    </subcellularLocation>
</comment>
<keyword evidence="13" id="KW-1185">Reference proteome</keyword>
<evidence type="ECO:0000313" key="11">
    <source>
        <dbReference type="EMBL" id="WUS27681.1"/>
    </source>
</evidence>
<evidence type="ECO:0000256" key="2">
    <source>
        <dbReference type="ARBA" id="ARBA00022512"/>
    </source>
</evidence>
<name>A0A640S923_9ACTN</name>
<evidence type="ECO:0000259" key="9">
    <source>
        <dbReference type="PROSITE" id="PS51884"/>
    </source>
</evidence>
<dbReference type="Proteomes" id="UP000435837">
    <property type="component" value="Unassembled WGS sequence"/>
</dbReference>
<evidence type="ECO:0000313" key="12">
    <source>
        <dbReference type="Proteomes" id="UP000435837"/>
    </source>
</evidence>
<dbReference type="Proteomes" id="UP001432292">
    <property type="component" value="Chromosome"/>
</dbReference>